<feature type="transmembrane region" description="Helical" evidence="6">
    <location>
        <begin position="341"/>
        <end position="362"/>
    </location>
</feature>
<keyword evidence="9" id="KW-1185">Reference proteome</keyword>
<comment type="similarity">
    <text evidence="2 6">Belongs to the anoctamin family.</text>
</comment>
<feature type="transmembrane region" description="Helical" evidence="6">
    <location>
        <begin position="296"/>
        <end position="321"/>
    </location>
</feature>
<dbReference type="Proteomes" id="UP000812440">
    <property type="component" value="Chromosome 4"/>
</dbReference>
<dbReference type="InterPro" id="IPR049452">
    <property type="entry name" value="Anoctamin_TM"/>
</dbReference>
<feature type="transmembrane region" description="Helical" evidence="6">
    <location>
        <begin position="225"/>
        <end position="243"/>
    </location>
</feature>
<evidence type="ECO:0000256" key="3">
    <source>
        <dbReference type="ARBA" id="ARBA00022692"/>
    </source>
</evidence>
<dbReference type="PANTHER" id="PTHR12308:SF36">
    <property type="entry name" value="ANOCTAMIN"/>
    <property type="match status" value="1"/>
</dbReference>
<dbReference type="AlphaFoldDB" id="A0A8T2IWB0"/>
<gene>
    <name evidence="8" type="ORF">GDO86_008079</name>
</gene>
<protein>
    <recommendedName>
        <fullName evidence="6">Anoctamin</fullName>
    </recommendedName>
</protein>
<evidence type="ECO:0000256" key="5">
    <source>
        <dbReference type="ARBA" id="ARBA00023136"/>
    </source>
</evidence>
<name>A0A8T2IWB0_9PIPI</name>
<keyword evidence="3 6" id="KW-0812">Transmembrane</keyword>
<dbReference type="EMBL" id="JAACNH010000007">
    <property type="protein sequence ID" value="KAG8437235.1"/>
    <property type="molecule type" value="Genomic_DNA"/>
</dbReference>
<feature type="transmembrane region" description="Helical" evidence="6">
    <location>
        <begin position="574"/>
        <end position="595"/>
    </location>
</feature>
<evidence type="ECO:0000256" key="1">
    <source>
        <dbReference type="ARBA" id="ARBA00004141"/>
    </source>
</evidence>
<accession>A0A8T2IWB0</accession>
<dbReference type="Pfam" id="PF04547">
    <property type="entry name" value="Anoctamin"/>
    <property type="match status" value="1"/>
</dbReference>
<evidence type="ECO:0000313" key="9">
    <source>
        <dbReference type="Proteomes" id="UP000812440"/>
    </source>
</evidence>
<evidence type="ECO:0000256" key="4">
    <source>
        <dbReference type="ARBA" id="ARBA00022989"/>
    </source>
</evidence>
<keyword evidence="4 6" id="KW-1133">Transmembrane helix</keyword>
<dbReference type="PANTHER" id="PTHR12308">
    <property type="entry name" value="ANOCTAMIN"/>
    <property type="match status" value="1"/>
</dbReference>
<feature type="domain" description="Anoctamin transmembrane" evidence="7">
    <location>
        <begin position="183"/>
        <end position="607"/>
    </location>
</feature>
<evidence type="ECO:0000256" key="6">
    <source>
        <dbReference type="RuleBase" id="RU280814"/>
    </source>
</evidence>
<evidence type="ECO:0000259" key="7">
    <source>
        <dbReference type="Pfam" id="PF04547"/>
    </source>
</evidence>
<dbReference type="InterPro" id="IPR007632">
    <property type="entry name" value="Anoctamin"/>
</dbReference>
<feature type="transmembrane region" description="Helical" evidence="6">
    <location>
        <begin position="382"/>
        <end position="403"/>
    </location>
</feature>
<dbReference type="GO" id="GO:0005886">
    <property type="term" value="C:plasma membrane"/>
    <property type="evidence" value="ECO:0007669"/>
    <property type="project" value="TreeGrafter"/>
</dbReference>
<evidence type="ECO:0000313" key="8">
    <source>
        <dbReference type="EMBL" id="KAG8437235.1"/>
    </source>
</evidence>
<comment type="caution">
    <text evidence="6">Lacks conserved residue(s) required for the propagation of feature annotation.</text>
</comment>
<dbReference type="OrthoDB" id="296386at2759"/>
<sequence>MASWTEIHCQCCKMASIQTLVAMRLSDTIKPEAKKWLISILETPSKHGGAQILVHPGEDDEDNILLLSATECLLMQTTEQLGLAKPDHQGSMAAFSYRNRNNFLNSAAILIETRIESLQILKGTCLPGYPEYRLYPGQHLVHNLRKWGIIVQFYPVHDKEQLNHLKKRWYKEISLAPQPIDDVRAYFGEPVALYFSFLGFFTFSLTAMVLLSYVPAFLQDSSDKYIIFAVFNVLWSTVTLELWKRHSSTKAYYWGTLKLKRYFKPPRAEFWGTLIRNPITGRLEPHYPHWKQNLRILLVTLPSICIFLGLAVDGMDMYLHWEKWTKSWYAKSTSKMAVLGLYLPSVCYTLYMEILNAVYMRLAKALTEYENHRLESTFQTHLTIKVIVFRFINCFGVLFYITFCLQDLQLLRKRLSSFLIVSQVINQFNESLVPYLKQRLKLDSVWLKKSKVDTYPFIDEVVSEGNMFSYPGLFDDYMEILVQFGYVSLFSSVYPLTAALLILNNITEIRTDAFKLCQIFQKPFSYPAATIGIWQIAFESIGFLSVITNCFLVSISPEIQALCRKYELRPEQTLLCMLVAEHLLIILKLILAFAIPDEPEWLQLKIMQMEYRSQQAFKKCLDKASTTNGYSQMSAMEGNIQNGFTYDASSQRR</sequence>
<dbReference type="GO" id="GO:0005254">
    <property type="term" value="F:chloride channel activity"/>
    <property type="evidence" value="ECO:0007669"/>
    <property type="project" value="TreeGrafter"/>
</dbReference>
<reference evidence="8" key="1">
    <citation type="thesis" date="2020" institute="ProQuest LLC" country="789 East Eisenhower Parkway, Ann Arbor, MI, USA">
        <title>Comparative Genomics and Chromosome Evolution.</title>
        <authorList>
            <person name="Mudd A.B."/>
        </authorList>
    </citation>
    <scope>NUCLEOTIDE SEQUENCE</scope>
    <source>
        <strain evidence="8">Female2</strain>
        <tissue evidence="8">Blood</tissue>
    </source>
</reference>
<feature type="transmembrane region" description="Helical" evidence="6">
    <location>
        <begin position="480"/>
        <end position="503"/>
    </location>
</feature>
<evidence type="ECO:0000256" key="2">
    <source>
        <dbReference type="ARBA" id="ARBA00009671"/>
    </source>
</evidence>
<keyword evidence="5 6" id="KW-0472">Membrane</keyword>
<organism evidence="8 9">
    <name type="scientific">Hymenochirus boettgeri</name>
    <name type="common">Congo dwarf clawed frog</name>
    <dbReference type="NCBI Taxonomy" id="247094"/>
    <lineage>
        <taxon>Eukaryota</taxon>
        <taxon>Metazoa</taxon>
        <taxon>Chordata</taxon>
        <taxon>Craniata</taxon>
        <taxon>Vertebrata</taxon>
        <taxon>Euteleostomi</taxon>
        <taxon>Amphibia</taxon>
        <taxon>Batrachia</taxon>
        <taxon>Anura</taxon>
        <taxon>Pipoidea</taxon>
        <taxon>Pipidae</taxon>
        <taxon>Pipinae</taxon>
        <taxon>Hymenochirus</taxon>
    </lineage>
</organism>
<comment type="caution">
    <text evidence="8">The sequence shown here is derived from an EMBL/GenBank/DDBJ whole genome shotgun (WGS) entry which is preliminary data.</text>
</comment>
<proteinExistence type="inferred from homology"/>
<comment type="subcellular location">
    <subcellularLocation>
        <location evidence="1 6">Membrane</location>
        <topology evidence="1 6">Multi-pass membrane protein</topology>
    </subcellularLocation>
</comment>
<feature type="transmembrane region" description="Helical" evidence="6">
    <location>
        <begin position="191"/>
        <end position="213"/>
    </location>
</feature>